<proteinExistence type="predicted"/>
<reference evidence="3 4" key="1">
    <citation type="journal article" date="2014" name="Genome Biol.">
        <title>Transcriptome and methylome profiling reveals relics of genome dominance in the mesopolyploid Brassica oleracea.</title>
        <authorList>
            <person name="Parkin I.A."/>
            <person name="Koh C."/>
            <person name="Tang H."/>
            <person name="Robinson S.J."/>
            <person name="Kagale S."/>
            <person name="Clarke W.E."/>
            <person name="Town C.D."/>
            <person name="Nixon J."/>
            <person name="Krishnakumar V."/>
            <person name="Bidwell S.L."/>
            <person name="Denoeud F."/>
            <person name="Belcram H."/>
            <person name="Links M.G."/>
            <person name="Just J."/>
            <person name="Clarke C."/>
            <person name="Bender T."/>
            <person name="Huebert T."/>
            <person name="Mason A.S."/>
            <person name="Pires J.C."/>
            <person name="Barker G."/>
            <person name="Moore J."/>
            <person name="Walley P.G."/>
            <person name="Manoli S."/>
            <person name="Batley J."/>
            <person name="Edwards D."/>
            <person name="Nelson M.N."/>
            <person name="Wang X."/>
            <person name="Paterson A.H."/>
            <person name="King G."/>
            <person name="Bancroft I."/>
            <person name="Chalhoub B."/>
            <person name="Sharpe A.G."/>
        </authorList>
    </citation>
    <scope>NUCLEOTIDE SEQUENCE</scope>
    <source>
        <strain evidence="3 4">cv. TO1000</strain>
    </source>
</reference>
<keyword evidence="2" id="KW-0472">Membrane</keyword>
<reference evidence="3" key="2">
    <citation type="submission" date="2015-03" db="UniProtKB">
        <authorList>
            <consortium name="EnsemblPlants"/>
        </authorList>
    </citation>
    <scope>IDENTIFICATION</scope>
</reference>
<protein>
    <recommendedName>
        <fullName evidence="5">Transmembrane protein</fullName>
    </recommendedName>
</protein>
<evidence type="ECO:0008006" key="5">
    <source>
        <dbReference type="Google" id="ProtNLM"/>
    </source>
</evidence>
<evidence type="ECO:0000313" key="4">
    <source>
        <dbReference type="Proteomes" id="UP000032141"/>
    </source>
</evidence>
<sequence>MFPSVARVGDLSRWFSSTATDLYRGGSPQIEREAVVVFFDSALSLIMHLLVLIGCFSMLSVGSRRICVSVGLVDGDRAFPRCLSSNRKTPRFVELLNSQQDSVFRLVEESQGTEASSQLRLVEESQATSAERRERRKWTPTDDIVLISS</sequence>
<evidence type="ECO:0000256" key="2">
    <source>
        <dbReference type="SAM" id="Phobius"/>
    </source>
</evidence>
<keyword evidence="4" id="KW-1185">Reference proteome</keyword>
<organism evidence="3 4">
    <name type="scientific">Brassica oleracea var. oleracea</name>
    <dbReference type="NCBI Taxonomy" id="109376"/>
    <lineage>
        <taxon>Eukaryota</taxon>
        <taxon>Viridiplantae</taxon>
        <taxon>Streptophyta</taxon>
        <taxon>Embryophyta</taxon>
        <taxon>Tracheophyta</taxon>
        <taxon>Spermatophyta</taxon>
        <taxon>Magnoliopsida</taxon>
        <taxon>eudicotyledons</taxon>
        <taxon>Gunneridae</taxon>
        <taxon>Pentapetalae</taxon>
        <taxon>rosids</taxon>
        <taxon>malvids</taxon>
        <taxon>Brassicales</taxon>
        <taxon>Brassicaceae</taxon>
        <taxon>Brassiceae</taxon>
        <taxon>Brassica</taxon>
    </lineage>
</organism>
<feature type="compositionally biased region" description="Polar residues" evidence="1">
    <location>
        <begin position="112"/>
        <end position="129"/>
    </location>
</feature>
<keyword evidence="2" id="KW-0812">Transmembrane</keyword>
<keyword evidence="2" id="KW-1133">Transmembrane helix</keyword>
<dbReference type="HOGENOM" id="CLU_1752269_0_0_1"/>
<dbReference type="AlphaFoldDB" id="A0A0D3D7J4"/>
<dbReference type="Proteomes" id="UP000032141">
    <property type="component" value="Chromosome C7"/>
</dbReference>
<feature type="region of interest" description="Disordered" evidence="1">
    <location>
        <begin position="112"/>
        <end position="137"/>
    </location>
</feature>
<feature type="transmembrane region" description="Helical" evidence="2">
    <location>
        <begin position="34"/>
        <end position="56"/>
    </location>
</feature>
<dbReference type="Gramene" id="Bo7g059630.1">
    <property type="protein sequence ID" value="Bo7g059630.1"/>
    <property type="gene ID" value="Bo7g059630"/>
</dbReference>
<accession>A0A0D3D7J4</accession>
<dbReference type="EnsemblPlants" id="Bo7g059630.1">
    <property type="protein sequence ID" value="Bo7g059630.1"/>
    <property type="gene ID" value="Bo7g059630"/>
</dbReference>
<evidence type="ECO:0000313" key="3">
    <source>
        <dbReference type="EnsemblPlants" id="Bo7g059630.1"/>
    </source>
</evidence>
<name>A0A0D3D7J4_BRAOL</name>
<evidence type="ECO:0000256" key="1">
    <source>
        <dbReference type="SAM" id="MobiDB-lite"/>
    </source>
</evidence>